<evidence type="ECO:0000313" key="1">
    <source>
        <dbReference type="EMBL" id="MDN7026148.1"/>
    </source>
</evidence>
<reference evidence="1" key="1">
    <citation type="submission" date="2019-05" db="EMBL/GenBank/DDBJ databases">
        <title>Methanoculleus sp. FWC-SCC1, a methanogenic archaeon isolated from deep marine cold seep.</title>
        <authorList>
            <person name="Chen Y.-W."/>
            <person name="Chen S.-C."/>
            <person name="Teng N.-H."/>
            <person name="Lai M.-C."/>
        </authorList>
    </citation>
    <scope>NUCLEOTIDE SEQUENCE</scope>
    <source>
        <strain evidence="1">FWC-SCC1</strain>
    </source>
</reference>
<proteinExistence type="predicted"/>
<dbReference type="Pfam" id="PF09719">
    <property type="entry name" value="C_GCAxxG_C_C"/>
    <property type="match status" value="1"/>
</dbReference>
<evidence type="ECO:0000313" key="2">
    <source>
        <dbReference type="Proteomes" id="UP001168338"/>
    </source>
</evidence>
<accession>A0ABT8MDY1</accession>
<organism evidence="1 2">
    <name type="scientific">Methanoculleus frigidifontis</name>
    <dbReference type="NCBI Taxonomy" id="2584085"/>
    <lineage>
        <taxon>Archaea</taxon>
        <taxon>Methanobacteriati</taxon>
        <taxon>Methanobacteriota</taxon>
        <taxon>Stenosarchaea group</taxon>
        <taxon>Methanomicrobia</taxon>
        <taxon>Methanomicrobiales</taxon>
        <taxon>Methanomicrobiaceae</taxon>
        <taxon>Methanoculleus</taxon>
    </lineage>
</organism>
<gene>
    <name evidence="1" type="ORF">FGU65_14885</name>
</gene>
<dbReference type="InterPro" id="IPR010181">
    <property type="entry name" value="CGCAxxGCC_motif"/>
</dbReference>
<protein>
    <submittedName>
        <fullName evidence="1">C_GCAxxG_C_C family protein</fullName>
    </submittedName>
</protein>
<sequence length="145" mass="15180">MMSRVDEAVSRFSEGFSCSQAVCSVFAGDYGLTDEQALKVASGFGGGMGQTGGTCGVVSGAVIVLGLAYGATSPDEKEAKAKTYALVQEFVAEFSRRHGAVDCPALLGCDLATPEGRERARQEGLTRKVCPAYVRSAAEILEQML</sequence>
<comment type="caution">
    <text evidence="1">The sequence shown here is derived from an EMBL/GenBank/DDBJ whole genome shotgun (WGS) entry which is preliminary data.</text>
</comment>
<dbReference type="NCBIfam" id="TIGR01909">
    <property type="entry name" value="C_GCAxxG_C_C"/>
    <property type="match status" value="1"/>
</dbReference>
<dbReference type="Proteomes" id="UP001168338">
    <property type="component" value="Unassembled WGS sequence"/>
</dbReference>
<dbReference type="EMBL" id="VCYH01000016">
    <property type="protein sequence ID" value="MDN7026148.1"/>
    <property type="molecule type" value="Genomic_DNA"/>
</dbReference>
<name>A0ABT8MDY1_9EURY</name>
<keyword evidence="2" id="KW-1185">Reference proteome</keyword>